<comment type="caution">
    <text evidence="1">The sequence shown here is derived from an EMBL/GenBank/DDBJ whole genome shotgun (WGS) entry which is preliminary data.</text>
</comment>
<proteinExistence type="predicted"/>
<organism evidence="1 2">
    <name type="scientific">Flagellimonas algicola</name>
    <dbReference type="NCBI Taxonomy" id="2583815"/>
    <lineage>
        <taxon>Bacteria</taxon>
        <taxon>Pseudomonadati</taxon>
        <taxon>Bacteroidota</taxon>
        <taxon>Flavobacteriia</taxon>
        <taxon>Flavobacteriales</taxon>
        <taxon>Flavobacteriaceae</taxon>
        <taxon>Flagellimonas</taxon>
    </lineage>
</organism>
<dbReference type="RefSeq" id="WP_138832955.1">
    <property type="nucleotide sequence ID" value="NZ_VCNI01000001.1"/>
</dbReference>
<evidence type="ECO:0000313" key="1">
    <source>
        <dbReference type="EMBL" id="TMU56470.1"/>
    </source>
</evidence>
<reference evidence="1 2" key="1">
    <citation type="submission" date="2019-05" db="EMBL/GenBank/DDBJ databases">
        <title>Flagellimonas sp. AsT0115, sp. nov., isolated from a marine red algae, Asparagopsis taxiformis.</title>
        <authorList>
            <person name="Kim J."/>
            <person name="Jeong S.E."/>
            <person name="Jeon C.O."/>
        </authorList>
    </citation>
    <scope>NUCLEOTIDE SEQUENCE [LARGE SCALE GENOMIC DNA]</scope>
    <source>
        <strain evidence="1 2">AsT0115</strain>
    </source>
</reference>
<sequence length="171" mass="18793">MQTYKPPGGGDTSNLVTIDTPQVITSEKTFSVAPDVEDSATDYTAYVPQNVAHVTGDMYTSGILSATMAYREIMGELHFHGIFSWMNVAVTNGDVLQSTFFIDWPAQFTRKEGGAIYTAPYMYQGTAWMNSCGNIYGLNGVRIHIQYNAQEDRAAGGRSLYYRGSAVLDKS</sequence>
<dbReference type="EMBL" id="VCNI01000001">
    <property type="protein sequence ID" value="TMU56470.1"/>
    <property type="molecule type" value="Genomic_DNA"/>
</dbReference>
<dbReference type="Proteomes" id="UP000751614">
    <property type="component" value="Unassembled WGS sequence"/>
</dbReference>
<accession>A0ABY2WP10</accession>
<protein>
    <recommendedName>
        <fullName evidence="3">Virulence plasmid B protein</fullName>
    </recommendedName>
</protein>
<keyword evidence="2" id="KW-1185">Reference proteome</keyword>
<evidence type="ECO:0008006" key="3">
    <source>
        <dbReference type="Google" id="ProtNLM"/>
    </source>
</evidence>
<evidence type="ECO:0000313" key="2">
    <source>
        <dbReference type="Proteomes" id="UP000751614"/>
    </source>
</evidence>
<gene>
    <name evidence="1" type="ORF">FGG15_02725</name>
</gene>
<name>A0ABY2WP10_9FLAO</name>